<evidence type="ECO:0000256" key="1">
    <source>
        <dbReference type="SAM" id="SignalP"/>
    </source>
</evidence>
<feature type="signal peptide" evidence="1">
    <location>
        <begin position="1"/>
        <end position="26"/>
    </location>
</feature>
<evidence type="ECO:0000313" key="2">
    <source>
        <dbReference type="EMBL" id="KAB2341078.1"/>
    </source>
</evidence>
<feature type="chain" id="PRO_5026028257" evidence="1">
    <location>
        <begin position="27"/>
        <end position="154"/>
    </location>
</feature>
<proteinExistence type="predicted"/>
<evidence type="ECO:0000313" key="3">
    <source>
        <dbReference type="Proteomes" id="UP000468735"/>
    </source>
</evidence>
<name>A0A6H9YB42_9ACTN</name>
<sequence>MRLAITGASLALATAAFTLSAPAAQAGTATESVAAQGPAKAAASAGYTYKCSAGGFTGYVYVNFERGSGRVWRVNWIQYKITGKAGKGRHKADVRWWDGATLPATVRKTARAKQDGKWHKLSGRYTRGQGYSSFLIIFDKKGKDPRCSQKFRMR</sequence>
<dbReference type="Proteomes" id="UP000468735">
    <property type="component" value="Unassembled WGS sequence"/>
</dbReference>
<comment type="caution">
    <text evidence="2">The sequence shown here is derived from an EMBL/GenBank/DDBJ whole genome shotgun (WGS) entry which is preliminary data.</text>
</comment>
<gene>
    <name evidence="2" type="ORF">F8566_43070</name>
</gene>
<dbReference type="AlphaFoldDB" id="A0A6H9YB42"/>
<accession>A0A6H9YB42</accession>
<protein>
    <submittedName>
        <fullName evidence="2">Uncharacterized protein</fullName>
    </submittedName>
</protein>
<organism evidence="2 3">
    <name type="scientific">Actinomadura rudentiformis</name>
    <dbReference type="NCBI Taxonomy" id="359158"/>
    <lineage>
        <taxon>Bacteria</taxon>
        <taxon>Bacillati</taxon>
        <taxon>Actinomycetota</taxon>
        <taxon>Actinomycetes</taxon>
        <taxon>Streptosporangiales</taxon>
        <taxon>Thermomonosporaceae</taxon>
        <taxon>Actinomadura</taxon>
    </lineage>
</organism>
<keyword evidence="1" id="KW-0732">Signal</keyword>
<dbReference type="EMBL" id="WBMT01000027">
    <property type="protein sequence ID" value="KAB2341078.1"/>
    <property type="molecule type" value="Genomic_DNA"/>
</dbReference>
<reference evidence="2 3" key="1">
    <citation type="submission" date="2019-09" db="EMBL/GenBank/DDBJ databases">
        <title>Actinomadura physcomitrii sp. nov., a novel actinomycete isolated from moss [Physcomitrium sphaericum (Ludw) Fuernr].</title>
        <authorList>
            <person name="Zhuang X."/>
            <person name="Liu C."/>
        </authorList>
    </citation>
    <scope>NUCLEOTIDE SEQUENCE [LARGE SCALE GENOMIC DNA]</scope>
    <source>
        <strain evidence="2 3">HMC1</strain>
    </source>
</reference>
<dbReference type="OrthoDB" id="5023890at2"/>
<dbReference type="RefSeq" id="WP_151569025.1">
    <property type="nucleotide sequence ID" value="NZ_WBMT01000027.1"/>
</dbReference>
<keyword evidence="3" id="KW-1185">Reference proteome</keyword>